<organism evidence="1 2">
    <name type="scientific">Hypoxylon rubiginosum</name>
    <dbReference type="NCBI Taxonomy" id="110542"/>
    <lineage>
        <taxon>Eukaryota</taxon>
        <taxon>Fungi</taxon>
        <taxon>Dikarya</taxon>
        <taxon>Ascomycota</taxon>
        <taxon>Pezizomycotina</taxon>
        <taxon>Sordariomycetes</taxon>
        <taxon>Xylariomycetidae</taxon>
        <taxon>Xylariales</taxon>
        <taxon>Hypoxylaceae</taxon>
        <taxon>Hypoxylon</taxon>
    </lineage>
</organism>
<evidence type="ECO:0000313" key="2">
    <source>
        <dbReference type="Proteomes" id="UP001497680"/>
    </source>
</evidence>
<gene>
    <name evidence="1" type="ORF">F4821DRAFT_249470</name>
</gene>
<name>A0ACC0CM34_9PEZI</name>
<dbReference type="EMBL" id="MU394398">
    <property type="protein sequence ID" value="KAI6081365.1"/>
    <property type="molecule type" value="Genomic_DNA"/>
</dbReference>
<reference evidence="1 2" key="1">
    <citation type="journal article" date="2022" name="New Phytol.">
        <title>Ecological generalism drives hyperdiversity of secondary metabolite gene clusters in xylarialean endophytes.</title>
        <authorList>
            <person name="Franco M.E.E."/>
            <person name="Wisecaver J.H."/>
            <person name="Arnold A.E."/>
            <person name="Ju Y.M."/>
            <person name="Slot J.C."/>
            <person name="Ahrendt S."/>
            <person name="Moore L.P."/>
            <person name="Eastman K.E."/>
            <person name="Scott K."/>
            <person name="Konkel Z."/>
            <person name="Mondo S.J."/>
            <person name="Kuo A."/>
            <person name="Hayes R.D."/>
            <person name="Haridas S."/>
            <person name="Andreopoulos B."/>
            <person name="Riley R."/>
            <person name="LaButti K."/>
            <person name="Pangilinan J."/>
            <person name="Lipzen A."/>
            <person name="Amirebrahimi M."/>
            <person name="Yan J."/>
            <person name="Adam C."/>
            <person name="Keymanesh K."/>
            <person name="Ng V."/>
            <person name="Louie K."/>
            <person name="Northen T."/>
            <person name="Drula E."/>
            <person name="Henrissat B."/>
            <person name="Hsieh H.M."/>
            <person name="Youens-Clark K."/>
            <person name="Lutzoni F."/>
            <person name="Miadlikowska J."/>
            <person name="Eastwood D.C."/>
            <person name="Hamelin R.C."/>
            <person name="Grigoriev I.V."/>
            <person name="U'Ren J.M."/>
        </authorList>
    </citation>
    <scope>NUCLEOTIDE SEQUENCE [LARGE SCALE GENOMIC DNA]</scope>
    <source>
        <strain evidence="1 2">ER1909</strain>
    </source>
</reference>
<protein>
    <submittedName>
        <fullName evidence="1">Uncharacterized protein</fullName>
    </submittedName>
</protein>
<evidence type="ECO:0000313" key="1">
    <source>
        <dbReference type="EMBL" id="KAI6081365.1"/>
    </source>
</evidence>
<comment type="caution">
    <text evidence="1">The sequence shown here is derived from an EMBL/GenBank/DDBJ whole genome shotgun (WGS) entry which is preliminary data.</text>
</comment>
<keyword evidence="2" id="KW-1185">Reference proteome</keyword>
<accession>A0ACC0CM34</accession>
<dbReference type="Proteomes" id="UP001497680">
    <property type="component" value="Unassembled WGS sequence"/>
</dbReference>
<proteinExistence type="predicted"/>
<sequence>MSWDYYQQRPGVIHEKTGNSSVAQMNQQMNQYDGPETQFPKNATESDISSLSTRSNSPNSELFDRSTTAGSVASPATVNTWLPISELQIAEQSSDGIDQFGSEHSCPLEFTILNPGNSLGSSLPDATDAAPRQQQIARHPTKNDAHGNQINDPDLLRKRTIDNGRSEETDSDIDDDDLDSDIEELHDDEWSGEPDRIETAVLANVEDLEFAAWLIIQLHRDQAQRKAQKIGGWQKGVVSCQGSSGSGESQRQASISSSGDQRSSNPRKRKRTSESDDRFSDDGDGEERDDGEGNGSPVNQDDDLTSGNVTRKYACPFNKLDPNRFGSNTTPNNEFRVCESGSKNIQRLKEHIKRKHSIIQCERCCRIFSDRGKKKEDSIAELAKHRREREPCALRDSEEASLGINQDQESLLTEARGKKRQKFSDVDKWFNIWDICFPGRDRPSHPWVEVVVKVNAQRPASDNAQEYYHLVDMTLQHHIDSGHIQFMPGREVEMMGRLATMVQSLYRIHVDRNGEPSLVNTSSGGQTETQTIMPATPLIGNQIMNISHQQARDPKINEPSRRTRPMPNRNPSGTRMDLDSFDMLPPQSAVNLAYAQQSQQFPMYGNQVPRVSSTHMPGPPTTLGLEQTGFEWRLDALNNNWPDFQYPLQVDTEDPEMAYMLSRGQPCDGET</sequence>